<keyword evidence="3" id="KW-0255">Endonuclease</keyword>
<dbReference type="AlphaFoldDB" id="A0A3N0GMA9"/>
<name>A0A3N0GMA9_9ACTN</name>
<dbReference type="InterPro" id="IPR003615">
    <property type="entry name" value="HNH_nuc"/>
</dbReference>
<dbReference type="CDD" id="cd00085">
    <property type="entry name" value="HNHc"/>
    <property type="match status" value="1"/>
</dbReference>
<comment type="similarity">
    <text evidence="1">Belongs to the Rv1128c/1148c/1588c/1702c/1945/3466 family.</text>
</comment>
<keyword evidence="3" id="KW-0378">Hydrolase</keyword>
<accession>A0A3N0GMA9</accession>
<dbReference type="GO" id="GO:0004519">
    <property type="term" value="F:endonuclease activity"/>
    <property type="evidence" value="ECO:0007669"/>
    <property type="project" value="UniProtKB-KW"/>
</dbReference>
<gene>
    <name evidence="3" type="ORF">EFL26_11455</name>
</gene>
<dbReference type="InterPro" id="IPR003870">
    <property type="entry name" value="DUF222"/>
</dbReference>
<proteinExistence type="inferred from homology"/>
<dbReference type="Pfam" id="PF02720">
    <property type="entry name" value="DUF222"/>
    <property type="match status" value="1"/>
</dbReference>
<dbReference type="InterPro" id="IPR002711">
    <property type="entry name" value="HNH"/>
</dbReference>
<sequence>MTALPVPRHPILGCLADIGRALDDVAGAQPLYLSTAEKAAALRELAVLEARMAGLRLRVMAAAGDVAEAEGARDVAAWWSHHTLAEPETARADARLAASLDGPRPQVAQALAAGRCSVAQAQVIVRCLDELPDRVGADVVERAEATLVGYAEHFRPIQLRRLGRHILEVVAPEVAEAEEARRWASEERHAREKTRISLRTLGDGTSRLTGRLPDAAASRLKTYLEAFTSPRVSAGSTTASAQRSLAPVDRVPYPRRLGQAFCALLEHLDPATLPHHGGDATTVIVTVGLDQLRAELATAGILGGADETVLSAGELRRLACNAHVIPAVLGGKSEVLDLGRAQRLFSAAQRRAMRLRDQECRAEGCRVPATWCEAHHVRPWARGGRTDVADGVLLCSHHHHRAHDDRYAADRLPNGDVRFRRRT</sequence>
<protein>
    <submittedName>
        <fullName evidence="3">HNH endonuclease</fullName>
    </submittedName>
</protein>
<dbReference type="Gene3D" id="1.10.30.50">
    <property type="match status" value="1"/>
</dbReference>
<keyword evidence="3" id="KW-0540">Nuclease</keyword>
<dbReference type="RefSeq" id="WP_123223021.1">
    <property type="nucleotide sequence ID" value="NZ_RJSF01000040.1"/>
</dbReference>
<dbReference type="OrthoDB" id="3634417at2"/>
<dbReference type="SMART" id="SM00507">
    <property type="entry name" value="HNHc"/>
    <property type="match status" value="1"/>
</dbReference>
<keyword evidence="4" id="KW-1185">Reference proteome</keyword>
<reference evidence="3 4" key="1">
    <citation type="submission" date="2018-11" db="EMBL/GenBank/DDBJ databases">
        <authorList>
            <person name="Li F."/>
        </authorList>
    </citation>
    <scope>NUCLEOTIDE SEQUENCE [LARGE SCALE GENOMIC DNA]</scope>
    <source>
        <strain evidence="3 4">Gsoil 818</strain>
    </source>
</reference>
<dbReference type="Pfam" id="PF01844">
    <property type="entry name" value="HNH"/>
    <property type="match status" value="1"/>
</dbReference>
<evidence type="ECO:0000313" key="4">
    <source>
        <dbReference type="Proteomes" id="UP000279994"/>
    </source>
</evidence>
<comment type="caution">
    <text evidence="3">The sequence shown here is derived from an EMBL/GenBank/DDBJ whole genome shotgun (WGS) entry which is preliminary data.</text>
</comment>
<evidence type="ECO:0000313" key="3">
    <source>
        <dbReference type="EMBL" id="RNM13614.1"/>
    </source>
</evidence>
<evidence type="ECO:0000256" key="1">
    <source>
        <dbReference type="ARBA" id="ARBA00023450"/>
    </source>
</evidence>
<dbReference type="EMBL" id="RJSF01000040">
    <property type="protein sequence ID" value="RNM13614.1"/>
    <property type="molecule type" value="Genomic_DNA"/>
</dbReference>
<dbReference type="Proteomes" id="UP000279994">
    <property type="component" value="Unassembled WGS sequence"/>
</dbReference>
<evidence type="ECO:0000259" key="2">
    <source>
        <dbReference type="SMART" id="SM00507"/>
    </source>
</evidence>
<feature type="domain" description="HNH nuclease" evidence="2">
    <location>
        <begin position="348"/>
        <end position="400"/>
    </location>
</feature>
<organism evidence="3 4">
    <name type="scientific">Nocardioides pocheonensis</name>
    <dbReference type="NCBI Taxonomy" id="661485"/>
    <lineage>
        <taxon>Bacteria</taxon>
        <taxon>Bacillati</taxon>
        <taxon>Actinomycetota</taxon>
        <taxon>Actinomycetes</taxon>
        <taxon>Propionibacteriales</taxon>
        <taxon>Nocardioidaceae</taxon>
        <taxon>Nocardioides</taxon>
    </lineage>
</organism>